<dbReference type="InterPro" id="IPR020549">
    <property type="entry name" value="YbeY_CS"/>
</dbReference>
<dbReference type="InterPro" id="IPR023091">
    <property type="entry name" value="MetalPrtase_cat_dom_sf_prd"/>
</dbReference>
<keyword evidence="5" id="KW-0255">Endonuclease</keyword>
<dbReference type="PROSITE" id="PS01306">
    <property type="entry name" value="UPF0054"/>
    <property type="match status" value="1"/>
</dbReference>
<evidence type="ECO:0000256" key="6">
    <source>
        <dbReference type="ARBA" id="ARBA00022801"/>
    </source>
</evidence>
<organism evidence="8">
    <name type="scientific">marine metagenome</name>
    <dbReference type="NCBI Taxonomy" id="408172"/>
    <lineage>
        <taxon>unclassified sequences</taxon>
        <taxon>metagenomes</taxon>
        <taxon>ecological metagenomes</taxon>
    </lineage>
</organism>
<evidence type="ECO:0000256" key="5">
    <source>
        <dbReference type="ARBA" id="ARBA00022759"/>
    </source>
</evidence>
<evidence type="ECO:0000313" key="8">
    <source>
        <dbReference type="EMBL" id="SUZ50840.1"/>
    </source>
</evidence>
<dbReference type="InterPro" id="IPR002036">
    <property type="entry name" value="YbeY"/>
</dbReference>
<dbReference type="EMBL" id="UINC01000191">
    <property type="protein sequence ID" value="SUZ50840.1"/>
    <property type="molecule type" value="Genomic_DNA"/>
</dbReference>
<evidence type="ECO:0000256" key="3">
    <source>
        <dbReference type="ARBA" id="ARBA00022722"/>
    </source>
</evidence>
<keyword evidence="3" id="KW-0540">Nuclease</keyword>
<dbReference type="Gene3D" id="3.40.390.30">
    <property type="entry name" value="Metalloproteases ('zincins'), catalytic domain"/>
    <property type="match status" value="1"/>
</dbReference>
<dbReference type="NCBIfam" id="TIGR00043">
    <property type="entry name" value="rRNA maturation RNase YbeY"/>
    <property type="match status" value="1"/>
</dbReference>
<protein>
    <submittedName>
        <fullName evidence="8">Uncharacterized protein</fullName>
    </submittedName>
</protein>
<dbReference type="HAMAP" id="MF_00009">
    <property type="entry name" value="Endoribonucl_YbeY"/>
    <property type="match status" value="1"/>
</dbReference>
<accession>A0A381N888</accession>
<dbReference type="PANTHER" id="PTHR46986">
    <property type="entry name" value="ENDORIBONUCLEASE YBEY, CHLOROPLASTIC"/>
    <property type="match status" value="1"/>
</dbReference>
<name>A0A381N888_9ZZZZ</name>
<keyword evidence="4" id="KW-0479">Metal-binding</keyword>
<gene>
    <name evidence="8" type="ORF">METZ01_LOCUS3694</name>
</gene>
<comment type="cofactor">
    <cofactor evidence="1">
        <name>Zn(2+)</name>
        <dbReference type="ChEBI" id="CHEBI:29105"/>
    </cofactor>
</comment>
<evidence type="ECO:0000256" key="2">
    <source>
        <dbReference type="ARBA" id="ARBA00010875"/>
    </source>
</evidence>
<dbReference type="GO" id="GO:0004222">
    <property type="term" value="F:metalloendopeptidase activity"/>
    <property type="evidence" value="ECO:0007669"/>
    <property type="project" value="InterPro"/>
</dbReference>
<dbReference type="AlphaFoldDB" id="A0A381N888"/>
<dbReference type="PANTHER" id="PTHR46986:SF1">
    <property type="entry name" value="ENDORIBONUCLEASE YBEY, CHLOROPLASTIC"/>
    <property type="match status" value="1"/>
</dbReference>
<dbReference type="SUPFAM" id="SSF55486">
    <property type="entry name" value="Metalloproteases ('zincins'), catalytic domain"/>
    <property type="match status" value="1"/>
</dbReference>
<dbReference type="Pfam" id="PF02130">
    <property type="entry name" value="YbeY"/>
    <property type="match status" value="1"/>
</dbReference>
<proteinExistence type="inferred from homology"/>
<dbReference type="GO" id="GO:0004519">
    <property type="term" value="F:endonuclease activity"/>
    <property type="evidence" value="ECO:0007669"/>
    <property type="project" value="UniProtKB-KW"/>
</dbReference>
<sequence>MGDEPPEPVPTVVVVDERAAPGAGPEVDTDRWGRLATDVLVAEHLDEARIELTVHFVDEQSIADLRHDHLDGDGSPTDVLAFPVDDPAQVPGDQPVLLGDVVICPSVAGRQAVDGQRDYVDEVALLLVHGILHLLGHDHAESDEKAVMQQREGELLDRHHRL</sequence>
<dbReference type="GO" id="GO:0006364">
    <property type="term" value="P:rRNA processing"/>
    <property type="evidence" value="ECO:0007669"/>
    <property type="project" value="InterPro"/>
</dbReference>
<keyword evidence="7" id="KW-0862">Zinc</keyword>
<evidence type="ECO:0000256" key="7">
    <source>
        <dbReference type="ARBA" id="ARBA00022833"/>
    </source>
</evidence>
<dbReference type="GO" id="GO:0046872">
    <property type="term" value="F:metal ion binding"/>
    <property type="evidence" value="ECO:0007669"/>
    <property type="project" value="UniProtKB-KW"/>
</dbReference>
<evidence type="ECO:0000256" key="1">
    <source>
        <dbReference type="ARBA" id="ARBA00001947"/>
    </source>
</evidence>
<comment type="similarity">
    <text evidence="2">Belongs to the endoribonuclease YbeY family.</text>
</comment>
<evidence type="ECO:0000256" key="4">
    <source>
        <dbReference type="ARBA" id="ARBA00022723"/>
    </source>
</evidence>
<keyword evidence="6" id="KW-0378">Hydrolase</keyword>
<reference evidence="8" key="1">
    <citation type="submission" date="2018-05" db="EMBL/GenBank/DDBJ databases">
        <authorList>
            <person name="Lanie J.A."/>
            <person name="Ng W.-L."/>
            <person name="Kazmierczak K.M."/>
            <person name="Andrzejewski T.M."/>
            <person name="Davidsen T.M."/>
            <person name="Wayne K.J."/>
            <person name="Tettelin H."/>
            <person name="Glass J.I."/>
            <person name="Rusch D."/>
            <person name="Podicherti R."/>
            <person name="Tsui H.-C.T."/>
            <person name="Winkler M.E."/>
        </authorList>
    </citation>
    <scope>NUCLEOTIDE SEQUENCE</scope>
</reference>